<dbReference type="InterPro" id="IPR002541">
    <property type="entry name" value="Cyt_c_assembly"/>
</dbReference>
<dbReference type="PANTHER" id="PTHR43653">
    <property type="entry name" value="CYTOCHROME C ASSEMBLY PROTEIN-RELATED"/>
    <property type="match status" value="1"/>
</dbReference>
<proteinExistence type="inferred from homology"/>
<comment type="similarity">
    <text evidence="1">Belongs to the CcmF/CycK/Ccl1/NrfE/CcsA family.</text>
</comment>
<dbReference type="AlphaFoldDB" id="A0A835RTK8"/>
<evidence type="ECO:0000313" key="5">
    <source>
        <dbReference type="Proteomes" id="UP000639772"/>
    </source>
</evidence>
<reference evidence="4 5" key="1">
    <citation type="journal article" date="2020" name="Nat. Food">
        <title>A phased Vanilla planifolia genome enables genetic improvement of flavour and production.</title>
        <authorList>
            <person name="Hasing T."/>
            <person name="Tang H."/>
            <person name="Brym M."/>
            <person name="Khazi F."/>
            <person name="Huang T."/>
            <person name="Chambers A.H."/>
        </authorList>
    </citation>
    <scope>NUCLEOTIDE SEQUENCE [LARGE SCALE GENOMIC DNA]</scope>
    <source>
        <tissue evidence="4">Leaf</tissue>
    </source>
</reference>
<keyword evidence="2" id="KW-0201">Cytochrome c-type biogenesis</keyword>
<organism evidence="4 5">
    <name type="scientific">Vanilla planifolia</name>
    <name type="common">Vanilla</name>
    <dbReference type="NCBI Taxonomy" id="51239"/>
    <lineage>
        <taxon>Eukaryota</taxon>
        <taxon>Viridiplantae</taxon>
        <taxon>Streptophyta</taxon>
        <taxon>Embryophyta</taxon>
        <taxon>Tracheophyta</taxon>
        <taxon>Spermatophyta</taxon>
        <taxon>Magnoliopsida</taxon>
        <taxon>Liliopsida</taxon>
        <taxon>Asparagales</taxon>
        <taxon>Orchidaceae</taxon>
        <taxon>Vanilloideae</taxon>
        <taxon>Vanilleae</taxon>
        <taxon>Vanilla</taxon>
    </lineage>
</organism>
<evidence type="ECO:0000313" key="4">
    <source>
        <dbReference type="EMBL" id="KAG0495269.1"/>
    </source>
</evidence>
<dbReference type="GO" id="GO:0015232">
    <property type="term" value="F:heme transmembrane transporter activity"/>
    <property type="evidence" value="ECO:0007669"/>
    <property type="project" value="InterPro"/>
</dbReference>
<dbReference type="GO" id="GO:0017004">
    <property type="term" value="P:cytochrome complex assembly"/>
    <property type="evidence" value="ECO:0007669"/>
    <property type="project" value="UniProtKB-KW"/>
</dbReference>
<dbReference type="OrthoDB" id="595316at2759"/>
<dbReference type="GO" id="GO:0016020">
    <property type="term" value="C:membrane"/>
    <property type="evidence" value="ECO:0007669"/>
    <property type="project" value="InterPro"/>
</dbReference>
<protein>
    <recommendedName>
        <fullName evidence="3">Cytochrome c assembly protein domain-containing protein</fullName>
    </recommendedName>
</protein>
<evidence type="ECO:0000259" key="3">
    <source>
        <dbReference type="Pfam" id="PF01578"/>
    </source>
</evidence>
<sequence length="67" mass="7795">MDSSANGQWDGIGMLPGSCWAHHELGWGGWWFRDPVENMSFMPWLIHQKDFYGNSGISIQVFYQMKQ</sequence>
<dbReference type="Pfam" id="PF01578">
    <property type="entry name" value="Cytochrom_C_asm"/>
    <property type="match status" value="1"/>
</dbReference>
<evidence type="ECO:0000256" key="1">
    <source>
        <dbReference type="ARBA" id="ARBA00009186"/>
    </source>
</evidence>
<dbReference type="PANTHER" id="PTHR43653:SF1">
    <property type="entry name" value="CYTOCHROME C-TYPE BIOGENESIS PROTEIN CCMF"/>
    <property type="match status" value="1"/>
</dbReference>
<comment type="caution">
    <text evidence="4">The sequence shown here is derived from an EMBL/GenBank/DDBJ whole genome shotgun (WGS) entry which is preliminary data.</text>
</comment>
<evidence type="ECO:0000256" key="2">
    <source>
        <dbReference type="ARBA" id="ARBA00022748"/>
    </source>
</evidence>
<dbReference type="InterPro" id="IPR003567">
    <property type="entry name" value="Cyt_c_biogenesis"/>
</dbReference>
<dbReference type="GO" id="GO:0020037">
    <property type="term" value="F:heme binding"/>
    <property type="evidence" value="ECO:0007669"/>
    <property type="project" value="InterPro"/>
</dbReference>
<feature type="domain" description="Cytochrome c assembly protein" evidence="3">
    <location>
        <begin position="12"/>
        <end position="46"/>
    </location>
</feature>
<gene>
    <name evidence="4" type="ORF">HPP92_006263</name>
</gene>
<dbReference type="Proteomes" id="UP000639772">
    <property type="component" value="Unassembled WGS sequence"/>
</dbReference>
<name>A0A835RTK8_VANPL</name>
<dbReference type="EMBL" id="JADCNM010000002">
    <property type="protein sequence ID" value="KAG0495269.1"/>
    <property type="molecule type" value="Genomic_DNA"/>
</dbReference>
<accession>A0A835RTK8</accession>
<dbReference type="PRINTS" id="PR01410">
    <property type="entry name" value="CCBIOGENESIS"/>
</dbReference>